<dbReference type="Pfam" id="PF02629">
    <property type="entry name" value="CoA_binding"/>
    <property type="match status" value="1"/>
</dbReference>
<keyword evidence="2 6" id="KW-0678">Repressor</keyword>
<feature type="DNA-binding region" description="H-T-H motif" evidence="6">
    <location>
        <begin position="19"/>
        <end position="58"/>
    </location>
</feature>
<dbReference type="Pfam" id="PF06971">
    <property type="entry name" value="Put_DNA-bind_N"/>
    <property type="match status" value="1"/>
</dbReference>
<evidence type="ECO:0000256" key="6">
    <source>
        <dbReference type="HAMAP-Rule" id="MF_01131"/>
    </source>
</evidence>
<keyword evidence="9" id="KW-1185">Reference proteome</keyword>
<feature type="binding site" evidence="6">
    <location>
        <begin position="93"/>
        <end position="98"/>
    </location>
    <ligand>
        <name>NAD(+)</name>
        <dbReference type="ChEBI" id="CHEBI:57540"/>
    </ligand>
</feature>
<comment type="subcellular location">
    <subcellularLocation>
        <location evidence="6">Cytoplasm</location>
    </subcellularLocation>
</comment>
<dbReference type="NCBIfam" id="NF003996">
    <property type="entry name" value="PRK05472.2-5"/>
    <property type="match status" value="1"/>
</dbReference>
<keyword evidence="5 6" id="KW-0804">Transcription</keyword>
<evidence type="ECO:0000259" key="7">
    <source>
        <dbReference type="SMART" id="SM00881"/>
    </source>
</evidence>
<reference evidence="9" key="1">
    <citation type="submission" date="2017-02" db="EMBL/GenBank/DDBJ databases">
        <title>Comparative genomics and description of representatives of a novel lineage of planctomycetes thriving in anoxic sediments.</title>
        <authorList>
            <person name="Spring S."/>
            <person name="Bunk B."/>
            <person name="Sproer C."/>
        </authorList>
    </citation>
    <scope>NUCLEOTIDE SEQUENCE [LARGE SCALE GENOMIC DNA]</scope>
    <source>
        <strain evidence="9">SM-Chi-D1</strain>
    </source>
</reference>
<sequence length="220" mass="23933">METKEIKSISKAAIRRMPLYLSLVKQQIAMGEKTLSSTFIAEKLNTEAIQVRKDLAATGVVGQPRLGFCSEELAAAIERLLGWDNLQEAFLIGAGNLGSALIGYEPFIENGLNIVAAFDNDSDKIGTEIRGVKVLSIDRLENLIGRMHIKLAILTVPVEVAQQTAERLVSDGIEAIWNFTPTKIIVPDEVIVERTDLAAGYAQISSRLATKAQRKAAENG</sequence>
<dbReference type="NCBIfam" id="NF003995">
    <property type="entry name" value="PRK05472.2-4"/>
    <property type="match status" value="1"/>
</dbReference>
<dbReference type="InterPro" id="IPR009718">
    <property type="entry name" value="Rex_DNA-bd_C_dom"/>
</dbReference>
<dbReference type="STRING" id="1851148.SMSP2_01982"/>
<keyword evidence="4 6" id="KW-0238">DNA-binding</keyword>
<comment type="subunit">
    <text evidence="6">Homodimer.</text>
</comment>
<dbReference type="SMART" id="SM00881">
    <property type="entry name" value="CoA_binding"/>
    <property type="match status" value="1"/>
</dbReference>
<dbReference type="GO" id="GO:0045892">
    <property type="term" value="P:negative regulation of DNA-templated transcription"/>
    <property type="evidence" value="ECO:0007669"/>
    <property type="project" value="InterPro"/>
</dbReference>
<evidence type="ECO:0000313" key="9">
    <source>
        <dbReference type="Proteomes" id="UP000188181"/>
    </source>
</evidence>
<keyword evidence="1 6" id="KW-0963">Cytoplasm</keyword>
<dbReference type="PANTHER" id="PTHR35786:SF1">
    <property type="entry name" value="REDOX-SENSING TRANSCRIPTIONAL REPRESSOR REX 1"/>
    <property type="match status" value="1"/>
</dbReference>
<dbReference type="OrthoDB" id="9784760at2"/>
<dbReference type="Proteomes" id="UP000188181">
    <property type="component" value="Chromosome"/>
</dbReference>
<dbReference type="InterPro" id="IPR036390">
    <property type="entry name" value="WH_DNA-bd_sf"/>
</dbReference>
<dbReference type="InterPro" id="IPR022876">
    <property type="entry name" value="Tscrpt_rep_Rex"/>
</dbReference>
<comment type="function">
    <text evidence="6">Modulates transcription in response to changes in cellular NADH/NAD(+) redox state.</text>
</comment>
<dbReference type="HAMAP" id="MF_01131">
    <property type="entry name" value="Rex"/>
    <property type="match status" value="1"/>
</dbReference>
<dbReference type="InterPro" id="IPR003781">
    <property type="entry name" value="CoA-bd"/>
</dbReference>
<evidence type="ECO:0000256" key="1">
    <source>
        <dbReference type="ARBA" id="ARBA00022490"/>
    </source>
</evidence>
<evidence type="ECO:0000256" key="5">
    <source>
        <dbReference type="ARBA" id="ARBA00023163"/>
    </source>
</evidence>
<evidence type="ECO:0000313" key="8">
    <source>
        <dbReference type="EMBL" id="AQQ71606.1"/>
    </source>
</evidence>
<dbReference type="InterPro" id="IPR036291">
    <property type="entry name" value="NAD(P)-bd_dom_sf"/>
</dbReference>
<dbReference type="PANTHER" id="PTHR35786">
    <property type="entry name" value="REDOX-SENSING TRANSCRIPTIONAL REPRESSOR REX"/>
    <property type="match status" value="1"/>
</dbReference>
<dbReference type="NCBIfam" id="NF003994">
    <property type="entry name" value="PRK05472.2-3"/>
    <property type="match status" value="1"/>
</dbReference>
<dbReference type="GO" id="GO:0005737">
    <property type="term" value="C:cytoplasm"/>
    <property type="evidence" value="ECO:0007669"/>
    <property type="project" value="UniProtKB-SubCell"/>
</dbReference>
<dbReference type="SUPFAM" id="SSF46785">
    <property type="entry name" value="Winged helix' DNA-binding domain"/>
    <property type="match status" value="1"/>
</dbReference>
<keyword evidence="6" id="KW-0520">NAD</keyword>
<comment type="similarity">
    <text evidence="6">Belongs to the transcriptional regulatory Rex family.</text>
</comment>
<dbReference type="EMBL" id="CP019646">
    <property type="protein sequence ID" value="AQQ71606.1"/>
    <property type="molecule type" value="Genomic_DNA"/>
</dbReference>
<dbReference type="RefSeq" id="WP_146683769.1">
    <property type="nucleotide sequence ID" value="NZ_CP019646.1"/>
</dbReference>
<dbReference type="SUPFAM" id="SSF51735">
    <property type="entry name" value="NAD(P)-binding Rossmann-fold domains"/>
    <property type="match status" value="1"/>
</dbReference>
<evidence type="ECO:0000256" key="4">
    <source>
        <dbReference type="ARBA" id="ARBA00023125"/>
    </source>
</evidence>
<accession>A0A1Q2MFX8</accession>
<evidence type="ECO:0000256" key="3">
    <source>
        <dbReference type="ARBA" id="ARBA00023015"/>
    </source>
</evidence>
<protein>
    <recommendedName>
        <fullName evidence="6">Redox-sensing transcriptional repressor Rex</fullName>
    </recommendedName>
</protein>
<dbReference type="Gene3D" id="1.10.10.10">
    <property type="entry name" value="Winged helix-like DNA-binding domain superfamily/Winged helix DNA-binding domain"/>
    <property type="match status" value="1"/>
</dbReference>
<dbReference type="GO" id="GO:0003700">
    <property type="term" value="F:DNA-binding transcription factor activity"/>
    <property type="evidence" value="ECO:0007669"/>
    <property type="project" value="UniProtKB-UniRule"/>
</dbReference>
<dbReference type="GO" id="GO:0003677">
    <property type="term" value="F:DNA binding"/>
    <property type="evidence" value="ECO:0007669"/>
    <property type="project" value="UniProtKB-UniRule"/>
</dbReference>
<gene>
    <name evidence="8" type="primary">rex_2</name>
    <name evidence="6" type="synonym">rex</name>
    <name evidence="8" type="ORF">SMSP2_01982</name>
</gene>
<keyword evidence="3 6" id="KW-0805">Transcription regulation</keyword>
<proteinExistence type="inferred from homology"/>
<evidence type="ECO:0000256" key="2">
    <source>
        <dbReference type="ARBA" id="ARBA00022491"/>
    </source>
</evidence>
<dbReference type="GO" id="GO:0051775">
    <property type="term" value="P:response to redox state"/>
    <property type="evidence" value="ECO:0007669"/>
    <property type="project" value="InterPro"/>
</dbReference>
<dbReference type="InterPro" id="IPR036388">
    <property type="entry name" value="WH-like_DNA-bd_sf"/>
</dbReference>
<dbReference type="Gene3D" id="3.40.50.720">
    <property type="entry name" value="NAD(P)-binding Rossmann-like Domain"/>
    <property type="match status" value="1"/>
</dbReference>
<name>A0A1Q2MFX8_9BACT</name>
<dbReference type="AlphaFoldDB" id="A0A1Q2MFX8"/>
<feature type="domain" description="CoA-binding" evidence="7">
    <location>
        <begin position="82"/>
        <end position="183"/>
    </location>
</feature>
<dbReference type="KEGG" id="pbas:SMSP2_01982"/>
<organism evidence="8 9">
    <name type="scientific">Limihaloglobus sulfuriphilus</name>
    <dbReference type="NCBI Taxonomy" id="1851148"/>
    <lineage>
        <taxon>Bacteria</taxon>
        <taxon>Pseudomonadati</taxon>
        <taxon>Planctomycetota</taxon>
        <taxon>Phycisphaerae</taxon>
        <taxon>Sedimentisphaerales</taxon>
        <taxon>Sedimentisphaeraceae</taxon>
        <taxon>Limihaloglobus</taxon>
    </lineage>
</organism>